<dbReference type="EMBL" id="BGZK01000479">
    <property type="protein sequence ID" value="GBP46216.1"/>
    <property type="molecule type" value="Genomic_DNA"/>
</dbReference>
<dbReference type="GO" id="GO:0003676">
    <property type="term" value="F:nucleic acid binding"/>
    <property type="evidence" value="ECO:0007669"/>
    <property type="project" value="InterPro"/>
</dbReference>
<dbReference type="Gene3D" id="3.30.420.10">
    <property type="entry name" value="Ribonuclease H-like superfamily/Ribonuclease H"/>
    <property type="match status" value="1"/>
</dbReference>
<proteinExistence type="predicted"/>
<dbReference type="InterPro" id="IPR036397">
    <property type="entry name" value="RNaseH_sf"/>
</dbReference>
<sequence length="86" mass="9573">MSICKFSKSVVEQNHKVVLHRDNAFTCSANVMTVKVSNVKGLHPPYSPDLAPTDCIYFRKSERNAYGPEAAMDGLRDVIDTVSEKN</sequence>
<dbReference type="Proteomes" id="UP000299102">
    <property type="component" value="Unassembled WGS sequence"/>
</dbReference>
<gene>
    <name evidence="1" type="ORF">EVAR_82215_1</name>
</gene>
<accession>A0A4C1W3V7</accession>
<protein>
    <recommendedName>
        <fullName evidence="3">Mariner Mos1 transposase</fullName>
    </recommendedName>
</protein>
<organism evidence="1 2">
    <name type="scientific">Eumeta variegata</name>
    <name type="common">Bagworm moth</name>
    <name type="synonym">Eumeta japonica</name>
    <dbReference type="NCBI Taxonomy" id="151549"/>
    <lineage>
        <taxon>Eukaryota</taxon>
        <taxon>Metazoa</taxon>
        <taxon>Ecdysozoa</taxon>
        <taxon>Arthropoda</taxon>
        <taxon>Hexapoda</taxon>
        <taxon>Insecta</taxon>
        <taxon>Pterygota</taxon>
        <taxon>Neoptera</taxon>
        <taxon>Endopterygota</taxon>
        <taxon>Lepidoptera</taxon>
        <taxon>Glossata</taxon>
        <taxon>Ditrysia</taxon>
        <taxon>Tineoidea</taxon>
        <taxon>Psychidae</taxon>
        <taxon>Oiketicinae</taxon>
        <taxon>Eumeta</taxon>
    </lineage>
</organism>
<name>A0A4C1W3V7_EUMVA</name>
<evidence type="ECO:0000313" key="1">
    <source>
        <dbReference type="EMBL" id="GBP46216.1"/>
    </source>
</evidence>
<dbReference type="AlphaFoldDB" id="A0A4C1W3V7"/>
<comment type="caution">
    <text evidence="1">The sequence shown here is derived from an EMBL/GenBank/DDBJ whole genome shotgun (WGS) entry which is preliminary data.</text>
</comment>
<reference evidence="1 2" key="1">
    <citation type="journal article" date="2019" name="Commun. Biol.">
        <title>The bagworm genome reveals a unique fibroin gene that provides high tensile strength.</title>
        <authorList>
            <person name="Kono N."/>
            <person name="Nakamura H."/>
            <person name="Ohtoshi R."/>
            <person name="Tomita M."/>
            <person name="Numata K."/>
            <person name="Arakawa K."/>
        </authorList>
    </citation>
    <scope>NUCLEOTIDE SEQUENCE [LARGE SCALE GENOMIC DNA]</scope>
</reference>
<evidence type="ECO:0008006" key="3">
    <source>
        <dbReference type="Google" id="ProtNLM"/>
    </source>
</evidence>
<evidence type="ECO:0000313" key="2">
    <source>
        <dbReference type="Proteomes" id="UP000299102"/>
    </source>
</evidence>
<keyword evidence="2" id="KW-1185">Reference proteome</keyword>